<dbReference type="EMBL" id="MPJZ01000042">
    <property type="protein sequence ID" value="OLU45897.1"/>
    <property type="molecule type" value="Genomic_DNA"/>
</dbReference>
<evidence type="ECO:0000313" key="3">
    <source>
        <dbReference type="Proteomes" id="UP000069771"/>
    </source>
</evidence>
<dbReference type="InterPro" id="IPR011004">
    <property type="entry name" value="Trimer_LpxA-like_sf"/>
</dbReference>
<dbReference type="Gene3D" id="2.160.10.10">
    <property type="entry name" value="Hexapeptide repeat proteins"/>
    <property type="match status" value="1"/>
</dbReference>
<dbReference type="KEGG" id="fro:AALO17_19240"/>
<dbReference type="InterPro" id="IPR001451">
    <property type="entry name" value="Hexapep"/>
</dbReference>
<protein>
    <submittedName>
        <fullName evidence="1">Acetyltransferase</fullName>
    </submittedName>
    <submittedName>
        <fullName evidence="2">Gamma carbonic anhydrase family protein</fullName>
    </submittedName>
</protein>
<evidence type="ECO:0000313" key="4">
    <source>
        <dbReference type="Proteomes" id="UP000186758"/>
    </source>
</evidence>
<reference evidence="2 4" key="2">
    <citation type="submission" date="2016-11" db="EMBL/GenBank/DDBJ databases">
        <title>Description of two novel members of the family Erysipelotrichaceae: Ileibacterium lipovorans gen. nov., sp. nov. and Dubosiella newyorkensis, gen. nov., sp. nov.</title>
        <authorList>
            <person name="Cox L.M."/>
            <person name="Sohn J."/>
            <person name="Tyrrell K.L."/>
            <person name="Citron D.M."/>
            <person name="Lawson P.A."/>
            <person name="Patel N.B."/>
            <person name="Iizumi T."/>
            <person name="Perez-Perez G.I."/>
            <person name="Goldstein E.J."/>
            <person name="Blaser M.J."/>
        </authorList>
    </citation>
    <scope>NUCLEOTIDE SEQUENCE [LARGE SCALE GENOMIC DNA]</scope>
    <source>
        <strain evidence="2 4">NYU-BL-K8</strain>
    </source>
</reference>
<proteinExistence type="predicted"/>
<dbReference type="STRING" id="1702221.AALO17_19240"/>
<keyword evidence="1" id="KW-0808">Transferase</keyword>
<dbReference type="RefSeq" id="WP_067558263.1">
    <property type="nucleotide sequence ID" value="NZ_CALFTW010000014.1"/>
</dbReference>
<evidence type="ECO:0000313" key="2">
    <source>
        <dbReference type="EMBL" id="OLU45897.1"/>
    </source>
</evidence>
<name>A0A140DWN1_9FIRM</name>
<dbReference type="CDD" id="cd04645">
    <property type="entry name" value="LbH_gamma_CA_like"/>
    <property type="match status" value="1"/>
</dbReference>
<dbReference type="GO" id="GO:0016740">
    <property type="term" value="F:transferase activity"/>
    <property type="evidence" value="ECO:0007669"/>
    <property type="project" value="UniProtKB-KW"/>
</dbReference>
<dbReference type="PANTHER" id="PTHR13061:SF29">
    <property type="entry name" value="GAMMA CARBONIC ANHYDRASE-LIKE 1, MITOCHONDRIAL-RELATED"/>
    <property type="match status" value="1"/>
</dbReference>
<organism evidence="1 3">
    <name type="scientific">Faecalibaculum rodentium</name>
    <dbReference type="NCBI Taxonomy" id="1702221"/>
    <lineage>
        <taxon>Bacteria</taxon>
        <taxon>Bacillati</taxon>
        <taxon>Bacillota</taxon>
        <taxon>Erysipelotrichia</taxon>
        <taxon>Erysipelotrichales</taxon>
        <taxon>Erysipelotrichaceae</taxon>
        <taxon>Faecalibaculum</taxon>
    </lineage>
</organism>
<dbReference type="SUPFAM" id="SSF51161">
    <property type="entry name" value="Trimeric LpxA-like enzymes"/>
    <property type="match status" value="1"/>
</dbReference>
<reference evidence="1 3" key="1">
    <citation type="journal article" date="2016" name="Gut Pathog.">
        <title>Whole genome sequencing of "Faecalibaculum rodentium" ALO17, isolated from C57BL/6J laboratory mouse feces.</title>
        <authorList>
            <person name="Lim S."/>
            <person name="Chang D.H."/>
            <person name="Ahn S."/>
            <person name="Kim B.C."/>
        </authorList>
    </citation>
    <scope>NUCLEOTIDE SEQUENCE [LARGE SCALE GENOMIC DNA]</scope>
    <source>
        <strain evidence="1 3">Alo17</strain>
    </source>
</reference>
<dbReference type="Proteomes" id="UP000069771">
    <property type="component" value="Chromosome"/>
</dbReference>
<dbReference type="GeneID" id="78478540"/>
<dbReference type="OrthoDB" id="9803036at2"/>
<dbReference type="InterPro" id="IPR047324">
    <property type="entry name" value="LbH_gamma_CA-like"/>
</dbReference>
<sequence length="170" mass="17849">MNISKEAWIAPGAVVAGNVTMEPGSSVWFHCTIRAEEEPVVLGADTNVQDNSVVHTDPGYPVILGQSVTVGHGCILHGCEVGDESLIGMGAVVLNGAKIGSHCLVGAGALVTQNTVIPDGSLVLGSPAKVIRPVSGEQIREIRENALEYVELAGQYRLDTHDIWTPDDAE</sequence>
<dbReference type="PANTHER" id="PTHR13061">
    <property type="entry name" value="DYNACTIN SUBUNIT P25"/>
    <property type="match status" value="1"/>
</dbReference>
<dbReference type="EMBL" id="CP011391">
    <property type="protein sequence ID" value="AMK55058.1"/>
    <property type="molecule type" value="Genomic_DNA"/>
</dbReference>
<dbReference type="InterPro" id="IPR050484">
    <property type="entry name" value="Transf_Hexapept/Carb_Anhydrase"/>
</dbReference>
<dbReference type="Pfam" id="PF00132">
    <property type="entry name" value="Hexapep"/>
    <property type="match status" value="1"/>
</dbReference>
<gene>
    <name evidence="1" type="ORF">AALO17_19240</name>
    <name evidence="2" type="ORF">BO223_03855</name>
</gene>
<accession>A0A140DWN1</accession>
<evidence type="ECO:0000313" key="1">
    <source>
        <dbReference type="EMBL" id="AMK55058.1"/>
    </source>
</evidence>
<dbReference type="Proteomes" id="UP000186758">
    <property type="component" value="Unassembled WGS sequence"/>
</dbReference>
<keyword evidence="3" id="KW-1185">Reference proteome</keyword>
<dbReference type="PATRIC" id="fig|1702221.3.peg.1875"/>
<dbReference type="AlphaFoldDB" id="A0A140DWN1"/>